<dbReference type="SUPFAM" id="SSF46785">
    <property type="entry name" value="Winged helix' DNA-binding domain"/>
    <property type="match status" value="1"/>
</dbReference>
<dbReference type="Proteomes" id="UP000236514">
    <property type="component" value="Unassembled WGS sequence"/>
</dbReference>
<dbReference type="AlphaFoldDB" id="A0A0F4HDU6"/>
<dbReference type="FunFam" id="1.10.10.10:FF:000001">
    <property type="entry name" value="LysR family transcriptional regulator"/>
    <property type="match status" value="1"/>
</dbReference>
<evidence type="ECO:0000313" key="7">
    <source>
        <dbReference type="EMBL" id="MPQ35293.1"/>
    </source>
</evidence>
<evidence type="ECO:0000256" key="3">
    <source>
        <dbReference type="ARBA" id="ARBA00023125"/>
    </source>
</evidence>
<dbReference type="Gene3D" id="1.10.10.10">
    <property type="entry name" value="Winged helix-like DNA-binding domain superfamily/Winged helix DNA-binding domain"/>
    <property type="match status" value="1"/>
</dbReference>
<dbReference type="Proteomes" id="UP000503169">
    <property type="component" value="Chromosome"/>
</dbReference>
<dbReference type="CDD" id="cd05466">
    <property type="entry name" value="PBP2_LTTR_substrate"/>
    <property type="match status" value="1"/>
</dbReference>
<dbReference type="OrthoDB" id="9785745at2"/>
<evidence type="ECO:0000256" key="2">
    <source>
        <dbReference type="ARBA" id="ARBA00023015"/>
    </source>
</evidence>
<comment type="similarity">
    <text evidence="1">Belongs to the LysR transcriptional regulatory family.</text>
</comment>
<evidence type="ECO:0000313" key="10">
    <source>
        <dbReference type="Proteomes" id="UP000185427"/>
    </source>
</evidence>
<dbReference type="GeneID" id="83716023"/>
<evidence type="ECO:0000313" key="9">
    <source>
        <dbReference type="EMBL" id="QIX59361.1"/>
    </source>
</evidence>
<dbReference type="Proteomes" id="UP000466799">
    <property type="component" value="Unassembled WGS sequence"/>
</dbReference>
<evidence type="ECO:0000256" key="4">
    <source>
        <dbReference type="ARBA" id="ARBA00023163"/>
    </source>
</evidence>
<feature type="domain" description="HTH lysR-type" evidence="5">
    <location>
        <begin position="1"/>
        <end position="58"/>
    </location>
</feature>
<organism evidence="6 10">
    <name type="scientific">Limosilactobacillus fermentum</name>
    <name type="common">Lactobacillus fermentum</name>
    <dbReference type="NCBI Taxonomy" id="1613"/>
    <lineage>
        <taxon>Bacteria</taxon>
        <taxon>Bacillati</taxon>
        <taxon>Bacillota</taxon>
        <taxon>Bacilli</taxon>
        <taxon>Lactobacillales</taxon>
        <taxon>Lactobacillaceae</taxon>
        <taxon>Limosilactobacillus</taxon>
    </lineage>
</organism>
<dbReference type="EMBL" id="POTQ01000001">
    <property type="protein sequence ID" value="PNV58821.1"/>
    <property type="molecule type" value="Genomic_DNA"/>
</dbReference>
<protein>
    <submittedName>
        <fullName evidence="9">HTH-type transcriptional regulator HdfR</fullName>
    </submittedName>
    <submittedName>
        <fullName evidence="6">LysR family transcriptional regulator</fullName>
    </submittedName>
</protein>
<dbReference type="PANTHER" id="PTHR30346:SF28">
    <property type="entry name" value="HTH-TYPE TRANSCRIPTIONAL REGULATOR CYNR"/>
    <property type="match status" value="1"/>
</dbReference>
<evidence type="ECO:0000313" key="8">
    <source>
        <dbReference type="EMBL" id="PNV58821.1"/>
    </source>
</evidence>
<dbReference type="PROSITE" id="PS50931">
    <property type="entry name" value="HTH_LYSR"/>
    <property type="match status" value="1"/>
</dbReference>
<name>A0A0F4HDU6_LIMFE</name>
<dbReference type="GO" id="GO:0003700">
    <property type="term" value="F:DNA-binding transcription factor activity"/>
    <property type="evidence" value="ECO:0007669"/>
    <property type="project" value="InterPro"/>
</dbReference>
<evidence type="ECO:0000256" key="1">
    <source>
        <dbReference type="ARBA" id="ARBA00009437"/>
    </source>
</evidence>
<evidence type="ECO:0000259" key="5">
    <source>
        <dbReference type="PROSITE" id="PS50931"/>
    </source>
</evidence>
<proteinExistence type="inferred from homology"/>
<dbReference type="InterPro" id="IPR036388">
    <property type="entry name" value="WH-like_DNA-bd_sf"/>
</dbReference>
<dbReference type="InterPro" id="IPR000847">
    <property type="entry name" value="LysR_HTH_N"/>
</dbReference>
<dbReference type="Pfam" id="PF00126">
    <property type="entry name" value="HTH_1"/>
    <property type="match status" value="1"/>
</dbReference>
<evidence type="ECO:0000313" key="12">
    <source>
        <dbReference type="Proteomes" id="UP000466799"/>
    </source>
</evidence>
<keyword evidence="3" id="KW-0238">DNA-binding</keyword>
<dbReference type="PATRIC" id="fig|1613.32.peg.567"/>
<keyword evidence="4" id="KW-0804">Transcription</keyword>
<gene>
    <name evidence="9" type="primary">hdfR</name>
    <name evidence="6" type="ORF">BUW47_06695</name>
    <name evidence="8" type="ORF">C1Y38_00680</name>
    <name evidence="7" type="ORF">GC247_05160</name>
    <name evidence="9" type="ORF">HCY95_01821</name>
</gene>
<keyword evidence="2" id="KW-0805">Transcription regulation</keyword>
<dbReference type="GO" id="GO:0003677">
    <property type="term" value="F:DNA binding"/>
    <property type="evidence" value="ECO:0007669"/>
    <property type="project" value="UniProtKB-KW"/>
</dbReference>
<reference evidence="8 11" key="2">
    <citation type="submission" date="2018-01" db="EMBL/GenBank/DDBJ databases">
        <title>Draft genome sequence of the feruloyl esterase-producing strain Lactobacillus fermentum CRL 1446, isolated from artisanal goat milk cheese.</title>
        <authorList>
            <person name="Abeijon Mukdsi M.C."/>
            <person name="Saavedra L."/>
            <person name="Gauffin Cano M.P."/>
            <person name="Hebert E.M."/>
            <person name="Medina R.B."/>
        </authorList>
    </citation>
    <scope>NUCLEOTIDE SEQUENCE [LARGE SCALE GENOMIC DNA]</scope>
    <source>
        <strain evidence="8 11">CRL 1446</strain>
    </source>
</reference>
<dbReference type="EMBL" id="CP050919">
    <property type="protein sequence ID" value="QIX59361.1"/>
    <property type="molecule type" value="Genomic_DNA"/>
</dbReference>
<evidence type="ECO:0000313" key="6">
    <source>
        <dbReference type="EMBL" id="APU46131.1"/>
    </source>
</evidence>
<dbReference type="RefSeq" id="WP_004562894.1">
    <property type="nucleotide sequence ID" value="NZ_AP024320.1"/>
</dbReference>
<dbReference type="InterPro" id="IPR036390">
    <property type="entry name" value="WH_DNA-bd_sf"/>
</dbReference>
<reference evidence="7 12" key="3">
    <citation type="submission" date="2019-10" db="EMBL/GenBank/DDBJ databases">
        <title>Genome Sequencing and assembly of Lactobacillus fermentum I2, a lactic acid bacteria.</title>
        <authorList>
            <person name="Lopes L.S."/>
            <person name="Persinoti G.F."/>
            <person name="Riano-Pachon D.M."/>
            <person name="Labate C.A."/>
        </authorList>
    </citation>
    <scope>NUCLEOTIDE SEQUENCE [LARGE SCALE GENOMIC DNA]</scope>
    <source>
        <strain evidence="7 12">I2</strain>
    </source>
</reference>
<dbReference type="Gene3D" id="3.40.190.290">
    <property type="match status" value="1"/>
</dbReference>
<reference evidence="9 13" key="4">
    <citation type="submission" date="2020-04" db="EMBL/GenBank/DDBJ databases">
        <title>Novel strain L. Fermentum HFD1 producer antibacterial peptides.</title>
        <authorList>
            <person name="Ozhegov G.D."/>
            <person name="Pavlova A.S."/>
            <person name="Zhuravleva D.E."/>
            <person name="Gogoleva N.V."/>
            <person name="Shagimardanova E.I."/>
            <person name="Markelova M.I."/>
            <person name="Yarullina D.R."/>
            <person name="Kayumov A.R."/>
        </authorList>
    </citation>
    <scope>NUCLEOTIDE SEQUENCE [LARGE SCALE GENOMIC DNA]</scope>
    <source>
        <strain evidence="9 13">HFD1</strain>
    </source>
</reference>
<dbReference type="Pfam" id="PF03466">
    <property type="entry name" value="LysR_substrate"/>
    <property type="match status" value="1"/>
</dbReference>
<accession>A0A0F4HDU6</accession>
<dbReference type="EMBL" id="WHJL01000025">
    <property type="protein sequence ID" value="MPQ35293.1"/>
    <property type="molecule type" value="Genomic_DNA"/>
</dbReference>
<dbReference type="EMBL" id="CP019030">
    <property type="protein sequence ID" value="APU46131.1"/>
    <property type="molecule type" value="Genomic_DNA"/>
</dbReference>
<reference evidence="6 10" key="1">
    <citation type="submission" date="2016-12" db="EMBL/GenBank/DDBJ databases">
        <title>Complete Genome Sequence of Lactobacillus fermentum Strain SNUV175, a Probiotic for Treatment of Bacterial Vaginosis.</title>
        <authorList>
            <person name="Lee S."/>
            <person name="You H.J."/>
            <person name="Kwon B."/>
            <person name="Ko G."/>
        </authorList>
    </citation>
    <scope>NUCLEOTIDE SEQUENCE [LARGE SCALE GENOMIC DNA]</scope>
    <source>
        <strain evidence="6 10">SNUV175</strain>
    </source>
</reference>
<evidence type="ECO:0000313" key="13">
    <source>
        <dbReference type="Proteomes" id="UP000503169"/>
    </source>
</evidence>
<evidence type="ECO:0000313" key="11">
    <source>
        <dbReference type="Proteomes" id="UP000236514"/>
    </source>
</evidence>
<sequence length="302" mass="34197">MLLKQLDYFIKVVEYRSFTKAAAAAYISQSAISQQIQALENSLGVQLLERHNRSFSLTSAGEYLYRHAPDLLESAAQLEAATTIVGQRQISHLTVGYLREYAGIDIARAVSTFNQHFPKIQINLRQGNHEELYDLLNDEKVDLIFSDQRRALSDEYINRKLVTTNLMILFSSHHPLASKKSVGRADLTDQACILIAPESQQKEEANYYRQTLGIKSDFVFAQTLEGAYTMVAANRGYMITDQLGVVSSRNLNLPMIKSLPLHGAGGTLVHRDYYLFWQEERTTPATEEFAKTLEREIAKLED</sequence>
<dbReference type="PRINTS" id="PR00039">
    <property type="entry name" value="HTHLYSR"/>
</dbReference>
<dbReference type="SUPFAM" id="SSF53850">
    <property type="entry name" value="Periplasmic binding protein-like II"/>
    <property type="match status" value="1"/>
</dbReference>
<dbReference type="GO" id="GO:0032993">
    <property type="term" value="C:protein-DNA complex"/>
    <property type="evidence" value="ECO:0007669"/>
    <property type="project" value="TreeGrafter"/>
</dbReference>
<dbReference type="Proteomes" id="UP000185427">
    <property type="component" value="Chromosome"/>
</dbReference>
<dbReference type="InterPro" id="IPR005119">
    <property type="entry name" value="LysR_subst-bd"/>
</dbReference>
<dbReference type="PANTHER" id="PTHR30346">
    <property type="entry name" value="TRANSCRIPTIONAL DUAL REGULATOR HCAR-RELATED"/>
    <property type="match status" value="1"/>
</dbReference>